<organism evidence="2 3">
    <name type="scientific">Patella caerulea</name>
    <name type="common">Rayed Mediterranean limpet</name>
    <dbReference type="NCBI Taxonomy" id="87958"/>
    <lineage>
        <taxon>Eukaryota</taxon>
        <taxon>Metazoa</taxon>
        <taxon>Spiralia</taxon>
        <taxon>Lophotrochozoa</taxon>
        <taxon>Mollusca</taxon>
        <taxon>Gastropoda</taxon>
        <taxon>Patellogastropoda</taxon>
        <taxon>Patelloidea</taxon>
        <taxon>Patellidae</taxon>
        <taxon>Patella</taxon>
    </lineage>
</organism>
<keyword evidence="3" id="KW-1185">Reference proteome</keyword>
<evidence type="ECO:0000256" key="1">
    <source>
        <dbReference type="SAM" id="SignalP"/>
    </source>
</evidence>
<gene>
    <name evidence="2" type="ORF">SNE40_019524</name>
</gene>
<feature type="signal peptide" evidence="1">
    <location>
        <begin position="1"/>
        <end position="18"/>
    </location>
</feature>
<dbReference type="EMBL" id="JAZGQO010000014">
    <property type="protein sequence ID" value="KAK6171307.1"/>
    <property type="molecule type" value="Genomic_DNA"/>
</dbReference>
<protein>
    <submittedName>
        <fullName evidence="2">Uncharacterized protein</fullName>
    </submittedName>
</protein>
<accession>A0AAN8J7D2</accession>
<feature type="chain" id="PRO_5043051696" evidence="1">
    <location>
        <begin position="19"/>
        <end position="148"/>
    </location>
</feature>
<reference evidence="2 3" key="1">
    <citation type="submission" date="2024-01" db="EMBL/GenBank/DDBJ databases">
        <title>The genome of the rayed Mediterranean limpet Patella caerulea (Linnaeus, 1758).</title>
        <authorList>
            <person name="Anh-Thu Weber A."/>
            <person name="Halstead-Nussloch G."/>
        </authorList>
    </citation>
    <scope>NUCLEOTIDE SEQUENCE [LARGE SCALE GENOMIC DNA]</scope>
    <source>
        <strain evidence="2">AATW-2023a</strain>
        <tissue evidence="2">Whole specimen</tissue>
    </source>
</reference>
<dbReference type="AlphaFoldDB" id="A0AAN8J7D2"/>
<proteinExistence type="predicted"/>
<evidence type="ECO:0000313" key="2">
    <source>
        <dbReference type="EMBL" id="KAK6171307.1"/>
    </source>
</evidence>
<name>A0AAN8J7D2_PATCE</name>
<evidence type="ECO:0000313" key="3">
    <source>
        <dbReference type="Proteomes" id="UP001347796"/>
    </source>
</evidence>
<comment type="caution">
    <text evidence="2">The sequence shown here is derived from an EMBL/GenBank/DDBJ whole genome shotgun (WGS) entry which is preliminary data.</text>
</comment>
<dbReference type="Proteomes" id="UP001347796">
    <property type="component" value="Unassembled WGS sequence"/>
</dbReference>
<sequence length="148" mass="15288">MVSLQLAGLLVLAATAFATPVAKRSCAPANSDKTIPHGETFTLESSGPCIKYLCDDASYAPSAIECSNPADGSCHAVGAVLTHNCVTRKCVHDGTVGFQTTVSKCADKDGACHSPGETFARTIAGTDYSNCSCEIEEESGNINYTCSG</sequence>
<keyword evidence="1" id="KW-0732">Signal</keyword>